<dbReference type="AlphaFoldDB" id="A0A2P2QQ51"/>
<sequence>MLPNSSRVPIFSYFISFSSSMHVQCDLHMQEHAGLLGNEA</sequence>
<accession>A0A2P2QQ51</accession>
<proteinExistence type="predicted"/>
<protein>
    <submittedName>
        <fullName evidence="1">Uncharacterized protein</fullName>
    </submittedName>
</protein>
<evidence type="ECO:0000313" key="1">
    <source>
        <dbReference type="EMBL" id="MBX69021.1"/>
    </source>
</evidence>
<name>A0A2P2QQ51_RHIMU</name>
<organism evidence="1">
    <name type="scientific">Rhizophora mucronata</name>
    <name type="common">Asiatic mangrove</name>
    <dbReference type="NCBI Taxonomy" id="61149"/>
    <lineage>
        <taxon>Eukaryota</taxon>
        <taxon>Viridiplantae</taxon>
        <taxon>Streptophyta</taxon>
        <taxon>Embryophyta</taxon>
        <taxon>Tracheophyta</taxon>
        <taxon>Spermatophyta</taxon>
        <taxon>Magnoliopsida</taxon>
        <taxon>eudicotyledons</taxon>
        <taxon>Gunneridae</taxon>
        <taxon>Pentapetalae</taxon>
        <taxon>rosids</taxon>
        <taxon>fabids</taxon>
        <taxon>Malpighiales</taxon>
        <taxon>Rhizophoraceae</taxon>
        <taxon>Rhizophora</taxon>
    </lineage>
</organism>
<reference evidence="1" key="1">
    <citation type="submission" date="2018-02" db="EMBL/GenBank/DDBJ databases">
        <title>Rhizophora mucronata_Transcriptome.</title>
        <authorList>
            <person name="Meera S.P."/>
            <person name="Sreeshan A."/>
            <person name="Augustine A."/>
        </authorList>
    </citation>
    <scope>NUCLEOTIDE SEQUENCE</scope>
    <source>
        <tissue evidence="1">Leaf</tissue>
    </source>
</reference>
<dbReference type="EMBL" id="GGEC01088537">
    <property type="protein sequence ID" value="MBX69021.1"/>
    <property type="molecule type" value="Transcribed_RNA"/>
</dbReference>